<sequence>MQICTSAAEAVSDIAPGQSVFIHTAAATPRELVMAMAERSNQLHDVKIYSIHTEWEATYALPQHAHAFEINCFFVGANIRKAINEGTASYIPMFLSEIPLHFRSGACPINVALISVSPPDKNGFCTLGVSCDVSRAAIEMADVVIAEVNSNMPRALGDGVIHVSRIAKAINVDYPLFESKVTEPTATELQIGKNVASLIEDRATLQMGIGGIPNAVLASLHAHQDLGIHTEMFSDGLIPLVEKGIITGKYKKIHPGMIVSSFAIGSRKLYDFIDNNLIVRMLDVEYVNNPGVIKKNPRVTAINSAIEVDIFGQVCADSIGTYQYSGVGGQVDFMRGAALSEGGKPIIAIPSQTAKGVSRIVCRLKPGASVVTTRSHVHYVVTEYGIAQLHGKNLKERAKALIHIAHPAHRELLEQEAFEIFKSF</sequence>
<evidence type="ECO:0000313" key="6">
    <source>
        <dbReference type="Proteomes" id="UP000248745"/>
    </source>
</evidence>
<dbReference type="EMBL" id="QKTW01000011">
    <property type="protein sequence ID" value="PZF73627.1"/>
    <property type="molecule type" value="Genomic_DNA"/>
</dbReference>
<dbReference type="AlphaFoldDB" id="A0A2W2BCM8"/>
<dbReference type="InterPro" id="IPR037171">
    <property type="entry name" value="NagB/RpiA_transferase-like"/>
</dbReference>
<dbReference type="PANTHER" id="PTHR21432">
    <property type="entry name" value="ACETYL-COA HYDROLASE-RELATED"/>
    <property type="match status" value="1"/>
</dbReference>
<dbReference type="Pfam" id="PF02550">
    <property type="entry name" value="AcetylCoA_hydro"/>
    <property type="match status" value="1"/>
</dbReference>
<dbReference type="Gene3D" id="3.30.750.70">
    <property type="entry name" value="4-hydroxybutyrate coenzyme like domains"/>
    <property type="match status" value="1"/>
</dbReference>
<keyword evidence="2 5" id="KW-0808">Transferase</keyword>
<proteinExistence type="inferred from homology"/>
<dbReference type="Gene3D" id="3.40.1080.10">
    <property type="entry name" value="Glutaconate Coenzyme A-transferase"/>
    <property type="match status" value="1"/>
</dbReference>
<evidence type="ECO:0000256" key="1">
    <source>
        <dbReference type="ARBA" id="ARBA00009632"/>
    </source>
</evidence>
<dbReference type="OrthoDB" id="9801795at2"/>
<reference evidence="5 6" key="1">
    <citation type="submission" date="2018-06" db="EMBL/GenBank/DDBJ databases">
        <title>Mucibacter soli gen. nov., sp. nov., a new member of the family Chitinophagaceae producing mucin.</title>
        <authorList>
            <person name="Kim M.-K."/>
            <person name="Park S."/>
            <person name="Kim T.-S."/>
            <person name="Joung Y."/>
            <person name="Han J.-H."/>
            <person name="Kim S.B."/>
        </authorList>
    </citation>
    <scope>NUCLEOTIDE SEQUENCE [LARGE SCALE GENOMIC DNA]</scope>
    <source>
        <strain evidence="5 6">R1-15</strain>
    </source>
</reference>
<dbReference type="RefSeq" id="WP_110998353.1">
    <property type="nucleotide sequence ID" value="NZ_QKTW01000011.1"/>
</dbReference>
<feature type="domain" description="Acetyl-CoA hydrolase/transferase C-terminal" evidence="4">
    <location>
        <begin position="265"/>
        <end position="417"/>
    </location>
</feature>
<dbReference type="PANTHER" id="PTHR21432:SF20">
    <property type="entry name" value="ACETYL-COA HYDROLASE"/>
    <property type="match status" value="1"/>
</dbReference>
<name>A0A2W2BCM8_9BACT</name>
<dbReference type="InterPro" id="IPR026888">
    <property type="entry name" value="AcetylCoA_hyd_C"/>
</dbReference>
<dbReference type="Gene3D" id="3.40.1080.20">
    <property type="entry name" value="Acetyl-CoA hydrolase/transferase C-terminal domain"/>
    <property type="match status" value="1"/>
</dbReference>
<evidence type="ECO:0000313" key="5">
    <source>
        <dbReference type="EMBL" id="PZF73627.1"/>
    </source>
</evidence>
<dbReference type="GO" id="GO:0008775">
    <property type="term" value="F:acetate CoA-transferase activity"/>
    <property type="evidence" value="ECO:0007669"/>
    <property type="project" value="InterPro"/>
</dbReference>
<dbReference type="InterPro" id="IPR003702">
    <property type="entry name" value="ActCoA_hydro_N"/>
</dbReference>
<gene>
    <name evidence="5" type="ORF">DN068_07850</name>
</gene>
<evidence type="ECO:0000259" key="4">
    <source>
        <dbReference type="Pfam" id="PF13336"/>
    </source>
</evidence>
<protein>
    <submittedName>
        <fullName evidence="5">4-hydroxybutyrate CoA-transferase</fullName>
    </submittedName>
</protein>
<evidence type="ECO:0000256" key="2">
    <source>
        <dbReference type="ARBA" id="ARBA00022679"/>
    </source>
</evidence>
<comment type="similarity">
    <text evidence="1">Belongs to the acetyl-CoA hydrolase/transferase family.</text>
</comment>
<feature type="domain" description="Acetyl-CoA hydrolase/transferase N-terminal" evidence="3">
    <location>
        <begin position="11"/>
        <end position="173"/>
    </location>
</feature>
<keyword evidence="6" id="KW-1185">Reference proteome</keyword>
<dbReference type="Proteomes" id="UP000248745">
    <property type="component" value="Unassembled WGS sequence"/>
</dbReference>
<evidence type="ECO:0000259" key="3">
    <source>
        <dbReference type="Pfam" id="PF02550"/>
    </source>
</evidence>
<dbReference type="InterPro" id="IPR046433">
    <property type="entry name" value="ActCoA_hydro"/>
</dbReference>
<organism evidence="5 6">
    <name type="scientific">Taibaiella soli</name>
    <dbReference type="NCBI Taxonomy" id="1649169"/>
    <lineage>
        <taxon>Bacteria</taxon>
        <taxon>Pseudomonadati</taxon>
        <taxon>Bacteroidota</taxon>
        <taxon>Chitinophagia</taxon>
        <taxon>Chitinophagales</taxon>
        <taxon>Chitinophagaceae</taxon>
        <taxon>Taibaiella</taxon>
    </lineage>
</organism>
<dbReference type="InterPro" id="IPR038460">
    <property type="entry name" value="AcetylCoA_hyd_C_sf"/>
</dbReference>
<comment type="caution">
    <text evidence="5">The sequence shown here is derived from an EMBL/GenBank/DDBJ whole genome shotgun (WGS) entry which is preliminary data.</text>
</comment>
<dbReference type="SUPFAM" id="SSF100950">
    <property type="entry name" value="NagB/RpiA/CoA transferase-like"/>
    <property type="match status" value="2"/>
</dbReference>
<accession>A0A2W2BCM8</accession>
<dbReference type="GO" id="GO:0006083">
    <property type="term" value="P:acetate metabolic process"/>
    <property type="evidence" value="ECO:0007669"/>
    <property type="project" value="InterPro"/>
</dbReference>
<dbReference type="Pfam" id="PF13336">
    <property type="entry name" value="AcetylCoA_hyd_C"/>
    <property type="match status" value="1"/>
</dbReference>